<protein>
    <submittedName>
        <fullName evidence="1">Uncharacterized protein</fullName>
    </submittedName>
</protein>
<reference evidence="1 2" key="1">
    <citation type="journal article" date="2021" name="Hortic Res">
        <title>High-quality reference genome and annotation aids understanding of berry development for evergreen blueberry (Vaccinium darrowii).</title>
        <authorList>
            <person name="Yu J."/>
            <person name="Hulse-Kemp A.M."/>
            <person name="Babiker E."/>
            <person name="Staton M."/>
        </authorList>
    </citation>
    <scope>NUCLEOTIDE SEQUENCE [LARGE SCALE GENOMIC DNA]</scope>
    <source>
        <strain evidence="2">cv. NJ 8807/NJ 8810</strain>
        <tissue evidence="1">Young leaf</tissue>
    </source>
</reference>
<sequence>MATGEQNSHPAIQLLPPEIMAQILSRLPVKSLLRFRCVSKSWRALISDPEFAKTHLRLASSIDTAYTHHRLLIANAFAVVRSCSLPSILNENCCYDADVVDIDHYPMCRDNRGGHLGVRVLGCCDGLMCIETKTTLFVWNPSTRKSKRLPSYDMPLGHVVVYGFGYDASIDDYKVVGFLYECRDGIFYGAKVCTLRSDSWRRIGDFPRCDITFKNRSGVFANGALHWNARETDGNIVSLDLAKETYGEVSKPNKDRAHGHLYETLCDFHGCLGVLYDYRAYADVWVMKEYGTRESWTKLVVISFDTSSDLKYTIPVCILKNGEILLDTNKRLVRYNPKDGTFTYPTSPIDLGSSAVHPYVESLVSVEMDADIGVPWLHKY</sequence>
<keyword evidence="2" id="KW-1185">Reference proteome</keyword>
<dbReference type="Proteomes" id="UP000828048">
    <property type="component" value="Chromosome 9"/>
</dbReference>
<accession>A0ACB7ZNC3</accession>
<comment type="caution">
    <text evidence="1">The sequence shown here is derived from an EMBL/GenBank/DDBJ whole genome shotgun (WGS) entry which is preliminary data.</text>
</comment>
<gene>
    <name evidence="1" type="ORF">Vadar_029040</name>
</gene>
<proteinExistence type="predicted"/>
<evidence type="ECO:0000313" key="2">
    <source>
        <dbReference type="Proteomes" id="UP000828048"/>
    </source>
</evidence>
<organism evidence="1 2">
    <name type="scientific">Vaccinium darrowii</name>
    <dbReference type="NCBI Taxonomy" id="229202"/>
    <lineage>
        <taxon>Eukaryota</taxon>
        <taxon>Viridiplantae</taxon>
        <taxon>Streptophyta</taxon>
        <taxon>Embryophyta</taxon>
        <taxon>Tracheophyta</taxon>
        <taxon>Spermatophyta</taxon>
        <taxon>Magnoliopsida</taxon>
        <taxon>eudicotyledons</taxon>
        <taxon>Gunneridae</taxon>
        <taxon>Pentapetalae</taxon>
        <taxon>asterids</taxon>
        <taxon>Ericales</taxon>
        <taxon>Ericaceae</taxon>
        <taxon>Vaccinioideae</taxon>
        <taxon>Vaccinieae</taxon>
        <taxon>Vaccinium</taxon>
    </lineage>
</organism>
<dbReference type="EMBL" id="CM037159">
    <property type="protein sequence ID" value="KAH7867120.1"/>
    <property type="molecule type" value="Genomic_DNA"/>
</dbReference>
<name>A0ACB7ZNC3_9ERIC</name>
<evidence type="ECO:0000313" key="1">
    <source>
        <dbReference type="EMBL" id="KAH7867120.1"/>
    </source>
</evidence>